<keyword evidence="3" id="KW-1185">Reference proteome</keyword>
<feature type="transmembrane region" description="Helical" evidence="1">
    <location>
        <begin position="241"/>
        <end position="260"/>
    </location>
</feature>
<dbReference type="InterPro" id="IPR036938">
    <property type="entry name" value="PAP2/HPO_sf"/>
</dbReference>
<keyword evidence="1" id="KW-0472">Membrane</keyword>
<feature type="transmembrane region" description="Helical" evidence="1">
    <location>
        <begin position="131"/>
        <end position="150"/>
    </location>
</feature>
<evidence type="ECO:0000313" key="3">
    <source>
        <dbReference type="Proteomes" id="UP001149090"/>
    </source>
</evidence>
<reference evidence="2" key="1">
    <citation type="submission" date="2022-10" db="EMBL/GenBank/DDBJ databases">
        <title>Novel sulphate-reducing endosymbionts in the free-living metamonad Anaeramoeba.</title>
        <authorList>
            <person name="Jerlstrom-Hultqvist J."/>
            <person name="Cepicka I."/>
            <person name="Gallot-Lavallee L."/>
            <person name="Salas-Leiva D."/>
            <person name="Curtis B.A."/>
            <person name="Zahonova K."/>
            <person name="Pipaliya S."/>
            <person name="Dacks J."/>
            <person name="Roger A.J."/>
        </authorList>
    </citation>
    <scope>NUCLEOTIDE SEQUENCE</scope>
    <source>
        <strain evidence="2">BMAN</strain>
    </source>
</reference>
<dbReference type="OrthoDB" id="302705at2759"/>
<feature type="transmembrane region" description="Helical" evidence="1">
    <location>
        <begin position="308"/>
        <end position="328"/>
    </location>
</feature>
<evidence type="ECO:0000256" key="1">
    <source>
        <dbReference type="SAM" id="Phobius"/>
    </source>
</evidence>
<keyword evidence="1" id="KW-1133">Transmembrane helix</keyword>
<feature type="transmembrane region" description="Helical" evidence="1">
    <location>
        <begin position="88"/>
        <end position="111"/>
    </location>
</feature>
<dbReference type="PANTHER" id="PTHR14969">
    <property type="entry name" value="SPHINGOSINE-1-PHOSPHATE PHOSPHOHYDROLASE"/>
    <property type="match status" value="1"/>
</dbReference>
<dbReference type="Proteomes" id="UP001149090">
    <property type="component" value="Unassembled WGS sequence"/>
</dbReference>
<organism evidence="2 3">
    <name type="scientific">Anaeramoeba ignava</name>
    <name type="common">Anaerobic marine amoeba</name>
    <dbReference type="NCBI Taxonomy" id="1746090"/>
    <lineage>
        <taxon>Eukaryota</taxon>
        <taxon>Metamonada</taxon>
        <taxon>Anaeramoebidae</taxon>
        <taxon>Anaeramoeba</taxon>
    </lineage>
</organism>
<comment type="caution">
    <text evidence="2">The sequence shown here is derived from an EMBL/GenBank/DDBJ whole genome shotgun (WGS) entry which is preliminary data.</text>
</comment>
<dbReference type="GO" id="GO:0042392">
    <property type="term" value="F:sphingosine-1-phosphate phosphatase activity"/>
    <property type="evidence" value="ECO:0007669"/>
    <property type="project" value="TreeGrafter"/>
</dbReference>
<protein>
    <recommendedName>
        <fullName evidence="4">Phosphatidic acid phosphatase type 2/haloperoxidase domain-containing protein</fullName>
    </recommendedName>
</protein>
<feature type="transmembrane region" description="Helical" evidence="1">
    <location>
        <begin position="207"/>
        <end position="226"/>
    </location>
</feature>
<dbReference type="OMA" id="FIMQFVN"/>
<name>A0A9Q0RFI5_ANAIG</name>
<accession>A0A9Q0RFI5</accession>
<dbReference type="AlphaFoldDB" id="A0A9Q0RFI5"/>
<proteinExistence type="predicted"/>
<evidence type="ECO:0000313" key="2">
    <source>
        <dbReference type="EMBL" id="KAJ5078174.1"/>
    </source>
</evidence>
<feature type="transmembrane region" description="Helical" evidence="1">
    <location>
        <begin position="180"/>
        <end position="200"/>
    </location>
</feature>
<gene>
    <name evidence="2" type="ORF">M0811_04962</name>
</gene>
<dbReference type="SUPFAM" id="SSF48317">
    <property type="entry name" value="Acid phosphatase/Vanadium-dependent haloperoxidase"/>
    <property type="match status" value="1"/>
</dbReference>
<keyword evidence="1" id="KW-0812">Transmembrane</keyword>
<evidence type="ECO:0008006" key="4">
    <source>
        <dbReference type="Google" id="ProtNLM"/>
    </source>
</evidence>
<sequence>MTFLQEFSQSIPYCDNQINNNFFNKCFKQVPTGGWTVLGEVVNSWMAPRTISLTLTLLIFSLPMILLGSRKKLVHSNQTIYRFFKMKFIILNFLHRICYGLTLDVMLLSIFRQNRPCNCDLNGSGKSQFGSIYGMPSGDALTGGIVGIFLIDEKPFYPLYSRILGGLIMFLVAIERVGMGYHSVGQVTTGIVVGSLLHFYSKKTPQYITFVDSFVQIVFGFVFLRIDKSLDHFKKNDSNNLYAWLIFGIAFVVFESLNMFQNENENENNNEISETSSQEIENETFINEQNQLLLSDAKEIDTWKTGDYYWMLITVFVQWFIVAISIAWEQYAWI</sequence>
<feature type="transmembrane region" description="Helical" evidence="1">
    <location>
        <begin position="46"/>
        <end position="67"/>
    </location>
</feature>
<dbReference type="EMBL" id="JAPDFW010000054">
    <property type="protein sequence ID" value="KAJ5078174.1"/>
    <property type="molecule type" value="Genomic_DNA"/>
</dbReference>
<dbReference type="PANTHER" id="PTHR14969:SF13">
    <property type="entry name" value="AT30094P"/>
    <property type="match status" value="1"/>
</dbReference>
<feature type="transmembrane region" description="Helical" evidence="1">
    <location>
        <begin position="157"/>
        <end position="174"/>
    </location>
</feature>